<proteinExistence type="predicted"/>
<name>A0A4W4GLW5_ELEEL</name>
<dbReference type="STRING" id="8005.ENSEEEP00000037426"/>
<dbReference type="PANTHER" id="PTHR10845:SF43">
    <property type="entry name" value="REGULATOR OF G-PROTEIN SIGNALING 2"/>
    <property type="match status" value="1"/>
</dbReference>
<sequence>MMYFGLKAFLLIMNWHSQFFFLNTKVKITSLFHVVIGKTPKITNTYFVFSFRPLRAELDQWAQSLEKPLTYESGVSAFQQFLKSEFCEENIEFWLVCEDFKQTKTPDNLIIKSKSIYEEFIRKDSPKEVNLDFHTRGRIIQHLPRPSLNCFDEAQRKIY</sequence>
<dbReference type="Pfam" id="PF00615">
    <property type="entry name" value="RGS"/>
    <property type="match status" value="1"/>
</dbReference>
<evidence type="ECO:0000313" key="3">
    <source>
        <dbReference type="Ensembl" id="ENSEEEP00000037426.2"/>
    </source>
</evidence>
<reference evidence="3" key="4">
    <citation type="submission" date="2025-08" db="UniProtKB">
        <authorList>
            <consortium name="Ensembl"/>
        </authorList>
    </citation>
    <scope>IDENTIFICATION</scope>
</reference>
<dbReference type="FunFam" id="1.10.167.10:FF:000001">
    <property type="entry name" value="Putative regulator of g-protein signaling 12"/>
    <property type="match status" value="1"/>
</dbReference>
<organism evidence="3 4">
    <name type="scientific">Electrophorus electricus</name>
    <name type="common">Electric eel</name>
    <name type="synonym">Gymnotus electricus</name>
    <dbReference type="NCBI Taxonomy" id="8005"/>
    <lineage>
        <taxon>Eukaryota</taxon>
        <taxon>Metazoa</taxon>
        <taxon>Chordata</taxon>
        <taxon>Craniata</taxon>
        <taxon>Vertebrata</taxon>
        <taxon>Euteleostomi</taxon>
        <taxon>Actinopterygii</taxon>
        <taxon>Neopterygii</taxon>
        <taxon>Teleostei</taxon>
        <taxon>Ostariophysi</taxon>
        <taxon>Gymnotiformes</taxon>
        <taxon>Gymnotoidei</taxon>
        <taxon>Gymnotidae</taxon>
        <taxon>Electrophorus</taxon>
    </lineage>
</organism>
<reference evidence="3" key="5">
    <citation type="submission" date="2025-09" db="UniProtKB">
        <authorList>
            <consortium name="Ensembl"/>
        </authorList>
    </citation>
    <scope>IDENTIFICATION</scope>
</reference>
<dbReference type="InterPro" id="IPR024066">
    <property type="entry name" value="RGS_subdom1/3"/>
</dbReference>
<dbReference type="InterPro" id="IPR044926">
    <property type="entry name" value="RGS_subdomain_2"/>
</dbReference>
<keyword evidence="1" id="KW-0732">Signal</keyword>
<feature type="signal peptide" evidence="1">
    <location>
        <begin position="1"/>
        <end position="17"/>
    </location>
</feature>
<dbReference type="PROSITE" id="PS50132">
    <property type="entry name" value="RGS"/>
    <property type="match status" value="1"/>
</dbReference>
<dbReference type="InterPro" id="IPR016137">
    <property type="entry name" value="RGS"/>
</dbReference>
<reference evidence="3" key="3">
    <citation type="submission" date="2020-05" db="EMBL/GenBank/DDBJ databases">
        <title>Electrophorus electricus (electric eel) genome, fEleEle1, primary haplotype.</title>
        <authorList>
            <person name="Myers G."/>
            <person name="Meyer A."/>
            <person name="Fedrigo O."/>
            <person name="Formenti G."/>
            <person name="Rhie A."/>
            <person name="Tracey A."/>
            <person name="Sims Y."/>
            <person name="Jarvis E.D."/>
        </authorList>
    </citation>
    <scope>NUCLEOTIDE SEQUENCE [LARGE SCALE GENOMIC DNA]</scope>
</reference>
<dbReference type="Proteomes" id="UP000314983">
    <property type="component" value="Chromosome 18"/>
</dbReference>
<evidence type="ECO:0000259" key="2">
    <source>
        <dbReference type="PROSITE" id="PS50132"/>
    </source>
</evidence>
<keyword evidence="4" id="KW-1185">Reference proteome</keyword>
<feature type="chain" id="PRO_5044345497" evidence="1">
    <location>
        <begin position="18"/>
        <end position="159"/>
    </location>
</feature>
<reference evidence="4" key="1">
    <citation type="journal article" date="2014" name="Science">
        <title>Nonhuman genetics. Genomic basis for the convergent evolution of electric organs.</title>
        <authorList>
            <person name="Gallant J.R."/>
            <person name="Traeger L.L."/>
            <person name="Volkening J.D."/>
            <person name="Moffett H."/>
            <person name="Chen P.H."/>
            <person name="Novina C.D."/>
            <person name="Phillips G.N.Jr."/>
            <person name="Anand R."/>
            <person name="Wells G.B."/>
            <person name="Pinch M."/>
            <person name="Guth R."/>
            <person name="Unguez G.A."/>
            <person name="Albert J.S."/>
            <person name="Zakon H.H."/>
            <person name="Samanta M.P."/>
            <person name="Sussman M.R."/>
        </authorList>
    </citation>
    <scope>NUCLEOTIDE SEQUENCE [LARGE SCALE GENOMIC DNA]</scope>
</reference>
<dbReference type="Gene3D" id="1.10.167.10">
    <property type="entry name" value="Regulator of G-protein Signalling 4, domain 2"/>
    <property type="match status" value="1"/>
</dbReference>
<protein>
    <submittedName>
        <fullName evidence="3">Regulator of G protein signaling 2</fullName>
    </submittedName>
</protein>
<dbReference type="Ensembl" id="ENSEEET00000037862.2">
    <property type="protein sequence ID" value="ENSEEEP00000037426.2"/>
    <property type="gene ID" value="ENSEEEG00000017797.2"/>
</dbReference>
<dbReference type="SUPFAM" id="SSF48097">
    <property type="entry name" value="Regulator of G-protein signaling, RGS"/>
    <property type="match status" value="1"/>
</dbReference>
<dbReference type="InterPro" id="IPR036305">
    <property type="entry name" value="RGS_sf"/>
</dbReference>
<dbReference type="OMA" id="WNHEPLR"/>
<evidence type="ECO:0000313" key="4">
    <source>
        <dbReference type="Proteomes" id="UP000314983"/>
    </source>
</evidence>
<feature type="domain" description="RGS" evidence="2">
    <location>
        <begin position="64"/>
        <end position="159"/>
    </location>
</feature>
<gene>
    <name evidence="3" type="primary">RGS2</name>
</gene>
<dbReference type="SMART" id="SM00315">
    <property type="entry name" value="RGS"/>
    <property type="match status" value="1"/>
</dbReference>
<dbReference type="GeneTree" id="ENSGT00940000157937"/>
<accession>A0A4W4GLW5</accession>
<dbReference type="PRINTS" id="PR01301">
    <property type="entry name" value="RGSPROTEIN"/>
</dbReference>
<dbReference type="Gene3D" id="1.10.196.10">
    <property type="match status" value="1"/>
</dbReference>
<evidence type="ECO:0000256" key="1">
    <source>
        <dbReference type="SAM" id="SignalP"/>
    </source>
</evidence>
<dbReference type="PANTHER" id="PTHR10845">
    <property type="entry name" value="REGULATOR OF G PROTEIN SIGNALING"/>
    <property type="match status" value="1"/>
</dbReference>
<reference evidence="4" key="2">
    <citation type="journal article" date="2017" name="Sci. Adv.">
        <title>A tail of two voltages: Proteomic comparison of the three electric organs of the electric eel.</title>
        <authorList>
            <person name="Traeger L.L."/>
            <person name="Sabat G."/>
            <person name="Barrett-Wilt G.A."/>
            <person name="Wells G.B."/>
            <person name="Sussman M.R."/>
        </authorList>
    </citation>
    <scope>NUCLEOTIDE SEQUENCE [LARGE SCALE GENOMIC DNA]</scope>
</reference>
<dbReference type="AlphaFoldDB" id="A0A4W4GLW5"/>